<dbReference type="OrthoDB" id="384217at2"/>
<evidence type="ECO:0000256" key="1">
    <source>
        <dbReference type="ARBA" id="ARBA00004496"/>
    </source>
</evidence>
<dbReference type="GO" id="GO:0003700">
    <property type="term" value="F:DNA-binding transcription factor activity"/>
    <property type="evidence" value="ECO:0007669"/>
    <property type="project" value="InterPro"/>
</dbReference>
<comment type="function">
    <text evidence="9">May play the central regulatory role in sporulation. It may be an element of the effector pathway responsible for the activation of sporulation genes in response to nutritional stress. Spo0A may act in concert with spo0H (a sigma factor) to control the expression of some genes that are critical to the sporulation process.</text>
</comment>
<dbReference type="GO" id="GO:0043565">
    <property type="term" value="F:sequence-specific DNA binding"/>
    <property type="evidence" value="ECO:0007669"/>
    <property type="project" value="InterPro"/>
</dbReference>
<dbReference type="Pfam" id="PF00072">
    <property type="entry name" value="Response_reg"/>
    <property type="match status" value="1"/>
</dbReference>
<evidence type="ECO:0000256" key="5">
    <source>
        <dbReference type="ARBA" id="ARBA00023012"/>
    </source>
</evidence>
<evidence type="ECO:0000256" key="3">
    <source>
        <dbReference type="ARBA" id="ARBA00022490"/>
    </source>
</evidence>
<name>A0A0B5QU34_CLOBE</name>
<evidence type="ECO:0000259" key="12">
    <source>
        <dbReference type="PROSITE" id="PS50110"/>
    </source>
</evidence>
<dbReference type="PROSITE" id="PS01124">
    <property type="entry name" value="HTH_ARAC_FAMILY_2"/>
    <property type="match status" value="1"/>
</dbReference>
<keyword evidence="6" id="KW-0805">Transcription regulation</keyword>
<feature type="domain" description="Response regulatory" evidence="12">
    <location>
        <begin position="3"/>
        <end position="120"/>
    </location>
</feature>
<comment type="subcellular location">
    <subcellularLocation>
        <location evidence="1">Cytoplasm</location>
    </subcellularLocation>
</comment>
<evidence type="ECO:0000256" key="6">
    <source>
        <dbReference type="ARBA" id="ARBA00023015"/>
    </source>
</evidence>
<feature type="domain" description="HTH araC/xylS-type" evidence="11">
    <location>
        <begin position="300"/>
        <end position="399"/>
    </location>
</feature>
<dbReference type="InterPro" id="IPR018062">
    <property type="entry name" value="HTH_AraC-typ_CS"/>
</dbReference>
<evidence type="ECO:0000256" key="4">
    <source>
        <dbReference type="ARBA" id="ARBA00022553"/>
    </source>
</evidence>
<dbReference type="PROSITE" id="PS50110">
    <property type="entry name" value="RESPONSE_REGULATORY"/>
    <property type="match status" value="1"/>
</dbReference>
<dbReference type="Pfam" id="PF12833">
    <property type="entry name" value="HTH_18"/>
    <property type="match status" value="1"/>
</dbReference>
<dbReference type="PRINTS" id="PR00032">
    <property type="entry name" value="HTHARAC"/>
</dbReference>
<evidence type="ECO:0000256" key="9">
    <source>
        <dbReference type="ARBA" id="ARBA00024867"/>
    </source>
</evidence>
<dbReference type="CDD" id="cd17536">
    <property type="entry name" value="REC_YesN-like"/>
    <property type="match status" value="1"/>
</dbReference>
<dbReference type="SMART" id="SM00448">
    <property type="entry name" value="REC"/>
    <property type="match status" value="1"/>
</dbReference>
<keyword evidence="3" id="KW-0963">Cytoplasm</keyword>
<dbReference type="RefSeq" id="WP_041899964.1">
    <property type="nucleotide sequence ID" value="NZ_CP010086.2"/>
</dbReference>
<feature type="modified residue" description="4-aspartylphosphate" evidence="10">
    <location>
        <position position="55"/>
    </location>
</feature>
<dbReference type="STRING" id="1520.LF65_04999"/>
<evidence type="ECO:0000256" key="7">
    <source>
        <dbReference type="ARBA" id="ARBA00023125"/>
    </source>
</evidence>
<protein>
    <recommendedName>
        <fullName evidence="2">Stage 0 sporulation protein A homolog</fullName>
    </recommendedName>
</protein>
<dbReference type="PROSITE" id="PS00041">
    <property type="entry name" value="HTH_ARAC_FAMILY_1"/>
    <property type="match status" value="1"/>
</dbReference>
<organism evidence="13 14">
    <name type="scientific">Clostridium beijerinckii</name>
    <name type="common">Clostridium MP</name>
    <dbReference type="NCBI Taxonomy" id="1520"/>
    <lineage>
        <taxon>Bacteria</taxon>
        <taxon>Bacillati</taxon>
        <taxon>Bacillota</taxon>
        <taxon>Clostridia</taxon>
        <taxon>Eubacteriales</taxon>
        <taxon>Clostridiaceae</taxon>
        <taxon>Clostridium</taxon>
    </lineage>
</organism>
<reference evidence="14" key="1">
    <citation type="submission" date="2014-12" db="EMBL/GenBank/DDBJ databases">
        <title>Genome sequence of Clostridium beijerinckii strain 59B.</title>
        <authorList>
            <person name="Little G.T."/>
            <person name="Minton N.P."/>
        </authorList>
    </citation>
    <scope>NUCLEOTIDE SEQUENCE [LARGE SCALE GENOMIC DNA]</scope>
    <source>
        <strain evidence="14">59B</strain>
    </source>
</reference>
<proteinExistence type="predicted"/>
<dbReference type="InterPro" id="IPR020449">
    <property type="entry name" value="Tscrpt_reg_AraC-type_HTH"/>
</dbReference>
<dbReference type="InterPro" id="IPR011006">
    <property type="entry name" value="CheY-like_superfamily"/>
</dbReference>
<sequence length="400" mass="46851">MWKLVIADDEPKIRRGIENILNWSEFGIEIVGQAEDGEIALEIIKENRPDIILLDINMPFLNGLDLLQKLKEIGNNGIVIIISGYDDFSYAQKALQFNVFDYILKPVSKKNIEEIIIKVTNKLIERGKENNYLEWVKRQLAENKEVLQKTFFSEWFNNKLSDEQVLKEMSFFDIEFGRNIGIMVIKIVEKLNVEVSVRNWSVELLEFAIANILNDGFKDLELKYIFNDDKKNIILVSKINDMGWWISIAKKIQREIYKYLKCNVLIDQASVFNDVFKIKDEYMKIMNRVNEKKKCSSMVLLAIKYIEDNYYSNELNINYISNKLEVTSSYLSKLLKKETGLSFIDYLTKIRIEKAMYIMEDPAVKIYDVAELVGYSNQHYFCRAFKKVVGVSPTEYKRGK</sequence>
<dbReference type="EMBL" id="CP010086">
    <property type="protein sequence ID" value="AJH01528.1"/>
    <property type="molecule type" value="Genomic_DNA"/>
</dbReference>
<dbReference type="InterPro" id="IPR001789">
    <property type="entry name" value="Sig_transdc_resp-reg_receiver"/>
</dbReference>
<dbReference type="PANTHER" id="PTHR42713:SF3">
    <property type="entry name" value="TRANSCRIPTIONAL REGULATORY PROTEIN HPTR"/>
    <property type="match status" value="1"/>
</dbReference>
<dbReference type="GO" id="GO:0005737">
    <property type="term" value="C:cytoplasm"/>
    <property type="evidence" value="ECO:0007669"/>
    <property type="project" value="UniProtKB-SubCell"/>
</dbReference>
<dbReference type="InterPro" id="IPR018060">
    <property type="entry name" value="HTH_AraC"/>
</dbReference>
<dbReference type="KEGG" id="cbei:LF65_04999"/>
<dbReference type="SMART" id="SM00342">
    <property type="entry name" value="HTH_ARAC"/>
    <property type="match status" value="1"/>
</dbReference>
<accession>A0A0B5QU34</accession>
<keyword evidence="5" id="KW-0902">Two-component regulatory system</keyword>
<keyword evidence="8" id="KW-0804">Transcription</keyword>
<dbReference type="Gene3D" id="1.10.10.60">
    <property type="entry name" value="Homeodomain-like"/>
    <property type="match status" value="2"/>
</dbReference>
<evidence type="ECO:0000313" key="13">
    <source>
        <dbReference type="EMBL" id="AJH01528.1"/>
    </source>
</evidence>
<keyword evidence="4 10" id="KW-0597">Phosphoprotein</keyword>
<dbReference type="InterPro" id="IPR009057">
    <property type="entry name" value="Homeodomain-like_sf"/>
</dbReference>
<evidence type="ECO:0000256" key="10">
    <source>
        <dbReference type="PROSITE-ProRule" id="PRU00169"/>
    </source>
</evidence>
<dbReference type="AlphaFoldDB" id="A0A0B5QU34"/>
<dbReference type="SUPFAM" id="SSF52172">
    <property type="entry name" value="CheY-like"/>
    <property type="match status" value="1"/>
</dbReference>
<dbReference type="InterPro" id="IPR051552">
    <property type="entry name" value="HptR"/>
</dbReference>
<gene>
    <name evidence="13" type="ORF">LF65_04999</name>
</gene>
<dbReference type="PANTHER" id="PTHR42713">
    <property type="entry name" value="HISTIDINE KINASE-RELATED"/>
    <property type="match status" value="1"/>
</dbReference>
<evidence type="ECO:0000313" key="14">
    <source>
        <dbReference type="Proteomes" id="UP000031866"/>
    </source>
</evidence>
<dbReference type="GO" id="GO:0000160">
    <property type="term" value="P:phosphorelay signal transduction system"/>
    <property type="evidence" value="ECO:0007669"/>
    <property type="project" value="UniProtKB-KW"/>
</dbReference>
<evidence type="ECO:0000256" key="2">
    <source>
        <dbReference type="ARBA" id="ARBA00018672"/>
    </source>
</evidence>
<evidence type="ECO:0000259" key="11">
    <source>
        <dbReference type="PROSITE" id="PS01124"/>
    </source>
</evidence>
<dbReference type="SUPFAM" id="SSF46689">
    <property type="entry name" value="Homeodomain-like"/>
    <property type="match status" value="1"/>
</dbReference>
<dbReference type="Proteomes" id="UP000031866">
    <property type="component" value="Chromosome"/>
</dbReference>
<evidence type="ECO:0000256" key="8">
    <source>
        <dbReference type="ARBA" id="ARBA00023163"/>
    </source>
</evidence>
<keyword evidence="7" id="KW-0238">DNA-binding</keyword>
<dbReference type="Gene3D" id="3.40.50.2300">
    <property type="match status" value="1"/>
</dbReference>